<protein>
    <submittedName>
        <fullName evidence="1">Uncharacterized protein</fullName>
    </submittedName>
</protein>
<dbReference type="AlphaFoldDB" id="A0AAV6LK31"/>
<organism evidence="1 2">
    <name type="scientific">Rhododendron griersonianum</name>
    <dbReference type="NCBI Taxonomy" id="479676"/>
    <lineage>
        <taxon>Eukaryota</taxon>
        <taxon>Viridiplantae</taxon>
        <taxon>Streptophyta</taxon>
        <taxon>Embryophyta</taxon>
        <taxon>Tracheophyta</taxon>
        <taxon>Spermatophyta</taxon>
        <taxon>Magnoliopsida</taxon>
        <taxon>eudicotyledons</taxon>
        <taxon>Gunneridae</taxon>
        <taxon>Pentapetalae</taxon>
        <taxon>asterids</taxon>
        <taxon>Ericales</taxon>
        <taxon>Ericaceae</taxon>
        <taxon>Ericoideae</taxon>
        <taxon>Rhodoreae</taxon>
        <taxon>Rhododendron</taxon>
    </lineage>
</organism>
<keyword evidence="2" id="KW-1185">Reference proteome</keyword>
<gene>
    <name evidence="1" type="ORF">RHGRI_001066</name>
</gene>
<reference evidence="1" key="1">
    <citation type="submission" date="2020-08" db="EMBL/GenBank/DDBJ databases">
        <title>Plant Genome Project.</title>
        <authorList>
            <person name="Zhang R.-G."/>
        </authorList>
    </citation>
    <scope>NUCLEOTIDE SEQUENCE</scope>
    <source>
        <strain evidence="1">WSP0</strain>
        <tissue evidence="1">Leaf</tissue>
    </source>
</reference>
<accession>A0AAV6LK31</accession>
<evidence type="ECO:0000313" key="2">
    <source>
        <dbReference type="Proteomes" id="UP000823749"/>
    </source>
</evidence>
<evidence type="ECO:0000313" key="1">
    <source>
        <dbReference type="EMBL" id="KAG5565054.1"/>
    </source>
</evidence>
<proteinExistence type="predicted"/>
<dbReference type="EMBL" id="JACTNZ010000001">
    <property type="protein sequence ID" value="KAG5565054.1"/>
    <property type="molecule type" value="Genomic_DNA"/>
</dbReference>
<name>A0AAV6LK31_9ERIC</name>
<sequence>MVLNLVDELTVLLGLPTSRLKSAFSKEEVQELVKIHQGFAMLDFLSLIKHQLWDHFETCCQALAYLKPNSLELTQRL</sequence>
<dbReference type="Proteomes" id="UP000823749">
    <property type="component" value="Chromosome 1"/>
</dbReference>
<comment type="caution">
    <text evidence="1">The sequence shown here is derived from an EMBL/GenBank/DDBJ whole genome shotgun (WGS) entry which is preliminary data.</text>
</comment>